<evidence type="ECO:0000313" key="6">
    <source>
        <dbReference type="Proteomes" id="UP000269265"/>
    </source>
</evidence>
<dbReference type="GO" id="GO:0030288">
    <property type="term" value="C:outer membrane-bounded periplasmic space"/>
    <property type="evidence" value="ECO:0007669"/>
    <property type="project" value="TreeGrafter"/>
</dbReference>
<organism evidence="5 6">
    <name type="scientific">Aquabacterium soli</name>
    <dbReference type="NCBI Taxonomy" id="2493092"/>
    <lineage>
        <taxon>Bacteria</taxon>
        <taxon>Pseudomonadati</taxon>
        <taxon>Pseudomonadota</taxon>
        <taxon>Betaproteobacteria</taxon>
        <taxon>Burkholderiales</taxon>
        <taxon>Aquabacterium</taxon>
    </lineage>
</organism>
<dbReference type="AlphaFoldDB" id="A0A3R8S645"/>
<dbReference type="InterPro" id="IPR008334">
    <property type="entry name" value="5'-Nucleotdase_C"/>
</dbReference>
<keyword evidence="2" id="KW-0378">Hydrolase</keyword>
<comment type="caution">
    <text evidence="5">The sequence shown here is derived from an EMBL/GenBank/DDBJ whole genome shotgun (WGS) entry which is preliminary data.</text>
</comment>
<evidence type="ECO:0000256" key="2">
    <source>
        <dbReference type="RuleBase" id="RU362119"/>
    </source>
</evidence>
<feature type="signal peptide" evidence="2">
    <location>
        <begin position="1"/>
        <end position="18"/>
    </location>
</feature>
<keyword evidence="1 2" id="KW-0732">Signal</keyword>
<dbReference type="Proteomes" id="UP000269265">
    <property type="component" value="Unassembled WGS sequence"/>
</dbReference>
<accession>A0A3R8S645</accession>
<dbReference type="InterPro" id="IPR004843">
    <property type="entry name" value="Calcineurin-like_PHP"/>
</dbReference>
<keyword evidence="2" id="KW-0547">Nucleotide-binding</keyword>
<gene>
    <name evidence="5" type="ORF">EIP75_01050</name>
</gene>
<dbReference type="PRINTS" id="PR01607">
    <property type="entry name" value="APYRASEFAMLY"/>
</dbReference>
<dbReference type="Pfam" id="PF02872">
    <property type="entry name" value="5_nucleotid_C"/>
    <property type="match status" value="1"/>
</dbReference>
<evidence type="ECO:0000259" key="4">
    <source>
        <dbReference type="Pfam" id="PF02872"/>
    </source>
</evidence>
<dbReference type="GO" id="GO:0008253">
    <property type="term" value="F:5'-nucleotidase activity"/>
    <property type="evidence" value="ECO:0007669"/>
    <property type="project" value="TreeGrafter"/>
</dbReference>
<dbReference type="InterPro" id="IPR036907">
    <property type="entry name" value="5'-Nucleotdase_C_sf"/>
</dbReference>
<name>A0A3R8S645_9BURK</name>
<dbReference type="EMBL" id="RSED01000001">
    <property type="protein sequence ID" value="RRS06440.1"/>
    <property type="molecule type" value="Genomic_DNA"/>
</dbReference>
<dbReference type="PANTHER" id="PTHR11575">
    <property type="entry name" value="5'-NUCLEOTIDASE-RELATED"/>
    <property type="match status" value="1"/>
</dbReference>
<evidence type="ECO:0000259" key="3">
    <source>
        <dbReference type="Pfam" id="PF00149"/>
    </source>
</evidence>
<sequence length="648" mass="66758">MALTCALIGALGWHSAHAATPACTIGASSQVTFGTHDTGLANRVVGADCATLDDAFADEQPWASQAAFVSHVSRVSFDLQKAGKLTAVERVKLLSAAQASGVGSTLKVKLIGFNDFHGSVEASGSNPGVARFATKVAELKAANPLHAVVSAGDMIGASPLVSALFHDEPTIEAMNRVGIDFNAVGNHEFDEGKAEILRMQHGGNHPTDLYSGKGLAADLNAEGQFKGAQFGFLAANVQDKATGQTLLPGVGIKDFLGHKVAFIGMTLESTPTIVSPAGVAGLSFKDEADTVNALIPQLKAQGIEAVVVLVHEGGAIVSGGANGCTGVSGAIVDIVKRLDPAVDLVVSGHTHQAYNCALPNKANVPVRVTSAGQYGRMVSDIDLVIDTRTHDVRSVTANNVSIPNSSAVAESASLKAIVDHYKAEALAPASRVIGRITATLSRDAKAAGESSLGDVIADAQLDATDDAGFGEAVVALMNAGGIRADMPYSAPGKSDGQVTYGEAFTVQPFGNAMVTMTLSGADLKLALEQQFMGCTQGYPADAPATGQPFARVLQISHSLRYAYSASAPACSKVDPASLRINGVVVDPAASYRITVNSFLADGGDQFYALRNGTNRLGGAVDTDAFEAYLRANRAGVAPGPRNRITLLP</sequence>
<protein>
    <submittedName>
        <fullName evidence="5">Bifunctional metallophosphatase/5'-nucleotidase</fullName>
    </submittedName>
</protein>
<evidence type="ECO:0000256" key="1">
    <source>
        <dbReference type="ARBA" id="ARBA00022729"/>
    </source>
</evidence>
<dbReference type="SUPFAM" id="SSF56300">
    <property type="entry name" value="Metallo-dependent phosphatases"/>
    <property type="match status" value="1"/>
</dbReference>
<reference evidence="5 6" key="1">
    <citation type="submission" date="2018-12" db="EMBL/GenBank/DDBJ databases">
        <title>The whole draft genome of Aquabacterium sp. SJQ9.</title>
        <authorList>
            <person name="Sun L."/>
            <person name="Gao X."/>
            <person name="Chen W."/>
            <person name="Huang K."/>
        </authorList>
    </citation>
    <scope>NUCLEOTIDE SEQUENCE [LARGE SCALE GENOMIC DNA]</scope>
    <source>
        <strain evidence="5 6">SJQ9</strain>
    </source>
</reference>
<dbReference type="InterPro" id="IPR029052">
    <property type="entry name" value="Metallo-depent_PP-like"/>
</dbReference>
<feature type="domain" description="5'-Nucleotidase C-terminal" evidence="4">
    <location>
        <begin position="432"/>
        <end position="609"/>
    </location>
</feature>
<proteinExistence type="inferred from homology"/>
<dbReference type="GO" id="GO:0008768">
    <property type="term" value="F:UDP-sugar diphosphatase activity"/>
    <property type="evidence" value="ECO:0007669"/>
    <property type="project" value="TreeGrafter"/>
</dbReference>
<dbReference type="GO" id="GO:0000166">
    <property type="term" value="F:nucleotide binding"/>
    <property type="evidence" value="ECO:0007669"/>
    <property type="project" value="UniProtKB-KW"/>
</dbReference>
<dbReference type="Gene3D" id="3.90.780.10">
    <property type="entry name" value="5'-Nucleotidase, C-terminal domain"/>
    <property type="match status" value="1"/>
</dbReference>
<dbReference type="Pfam" id="PF00149">
    <property type="entry name" value="Metallophos"/>
    <property type="match status" value="1"/>
</dbReference>
<evidence type="ECO:0000313" key="5">
    <source>
        <dbReference type="EMBL" id="RRS06440.1"/>
    </source>
</evidence>
<comment type="similarity">
    <text evidence="2">Belongs to the 5'-nucleotidase family.</text>
</comment>
<dbReference type="GO" id="GO:0009166">
    <property type="term" value="P:nucleotide catabolic process"/>
    <property type="evidence" value="ECO:0007669"/>
    <property type="project" value="InterPro"/>
</dbReference>
<feature type="chain" id="PRO_5018382120" evidence="2">
    <location>
        <begin position="19"/>
        <end position="648"/>
    </location>
</feature>
<dbReference type="Gene3D" id="3.60.21.10">
    <property type="match status" value="1"/>
</dbReference>
<dbReference type="InterPro" id="IPR006179">
    <property type="entry name" value="5_nucleotidase/apyrase"/>
</dbReference>
<keyword evidence="6" id="KW-1185">Reference proteome</keyword>
<dbReference type="PANTHER" id="PTHR11575:SF24">
    <property type="entry name" value="5'-NUCLEOTIDASE"/>
    <property type="match status" value="1"/>
</dbReference>
<feature type="domain" description="Calcineurin-like phosphoesterase" evidence="3">
    <location>
        <begin position="110"/>
        <end position="352"/>
    </location>
</feature>
<dbReference type="SUPFAM" id="SSF55816">
    <property type="entry name" value="5'-nucleotidase (syn. UDP-sugar hydrolase), C-terminal domain"/>
    <property type="match status" value="1"/>
</dbReference>
<dbReference type="OrthoDB" id="9803927at2"/>